<dbReference type="STRING" id="99883.ENSTNIP00000015808"/>
<reference evidence="2" key="3">
    <citation type="submission" date="2025-05" db="UniProtKB">
        <authorList>
            <consortium name="Ensembl"/>
        </authorList>
    </citation>
    <scope>IDENTIFICATION</scope>
</reference>
<sequence length="248" mass="28139">MDTTVKLAPSLKPKVLLWTDVSYHDMEEINKMQTVPDLERALSQVFKVDLPEPKRAVLLELLVQMVLFCREQKFKSEQTSALLSLIKYVHQANIVTPLNNIDDCSRYCKELLICHSVRRPPYSINLFSLGEVIAVLKYINSNYLRHYKFYKYVFTPQLKLDLSLTYSGTPEKSDEDAEIVLDEEVESSAAESGPSAAATGPKSELKMLIEKEVKEQLSLVSGQLEQQMKITAECYSRAVGNSRPSKQT</sequence>
<dbReference type="KEGG" id="tng:GSTEN00024079G001"/>
<dbReference type="Proteomes" id="UP000007303">
    <property type="component" value="Unassembled WGS sequence"/>
</dbReference>
<dbReference type="InterPro" id="IPR032727">
    <property type="entry name" value="CLAMP"/>
</dbReference>
<dbReference type="HOGENOM" id="CLU_073614_0_0_1"/>
<reference evidence="1 3" key="1">
    <citation type="journal article" date="2004" name="Nature">
        <title>Genome duplication in the teleost fish Tetraodon nigroviridis reveals the early vertebrate proto-karyotype.</title>
        <authorList>
            <person name="Jaillon O."/>
            <person name="Aury J.-M."/>
            <person name="Brunet F."/>
            <person name="Petit J.-L."/>
            <person name="Stange-Thomann N."/>
            <person name="Mauceli E."/>
            <person name="Bouneau L."/>
            <person name="Fischer C."/>
            <person name="Ozouf-Costaz C."/>
            <person name="Bernot A."/>
            <person name="Nicaud S."/>
            <person name="Jaffe D."/>
            <person name="Fisher S."/>
            <person name="Lutfalla G."/>
            <person name="Dossat C."/>
            <person name="Segurens B."/>
            <person name="Dasilva C."/>
            <person name="Salanoubat M."/>
            <person name="Levy M."/>
            <person name="Boudet N."/>
            <person name="Castellano S."/>
            <person name="Anthouard V."/>
            <person name="Jubin C."/>
            <person name="Castelli V."/>
            <person name="Katinka M."/>
            <person name="Vacherie B."/>
            <person name="Biemont C."/>
            <person name="Skalli Z."/>
            <person name="Cattolico L."/>
            <person name="Poulain J."/>
            <person name="De Berardinis V."/>
            <person name="Cruaud C."/>
            <person name="Duprat S."/>
            <person name="Brottier P."/>
            <person name="Coutanceau J.-P."/>
            <person name="Gouzy J."/>
            <person name="Parra G."/>
            <person name="Lardier G."/>
            <person name="Chapple C."/>
            <person name="McKernan K.J."/>
            <person name="McEwan P."/>
            <person name="Bosak S."/>
            <person name="Kellis M."/>
            <person name="Volff J.-N."/>
            <person name="Guigo R."/>
            <person name="Zody M.C."/>
            <person name="Mesirov J."/>
            <person name="Lindblad-Toh K."/>
            <person name="Birren B."/>
            <person name="Nusbaum C."/>
            <person name="Kahn D."/>
            <person name="Robinson-Rechavi M."/>
            <person name="Laudet V."/>
            <person name="Schachter V."/>
            <person name="Quetier F."/>
            <person name="Saurin W."/>
            <person name="Scarpelli C."/>
            <person name="Wincker P."/>
            <person name="Lander E.S."/>
            <person name="Weissenbach J."/>
            <person name="Roest Crollius H."/>
        </authorList>
    </citation>
    <scope>NUCLEOTIDE SEQUENCE [LARGE SCALE GENOMIC DNA]</scope>
</reference>
<proteinExistence type="predicted"/>
<dbReference type="GeneTree" id="ENSGT00940000154323"/>
<protein>
    <submittedName>
        <fullName evidence="1">(spotted green pufferfish) hypothetical protein</fullName>
    </submittedName>
</protein>
<dbReference type="Pfam" id="PF14769">
    <property type="entry name" value="CLAMP"/>
    <property type="match status" value="1"/>
</dbReference>
<dbReference type="OMA" id="WADVSYS"/>
<dbReference type="PANTHER" id="PTHR28457:SF1">
    <property type="entry name" value="CILIA- AND FLAGELLA-ASSOCIATED PROTEIN 119"/>
    <property type="match status" value="1"/>
</dbReference>
<keyword evidence="3" id="KW-1185">Reference proteome</keyword>
<dbReference type="OrthoDB" id="425082at2759"/>
<evidence type="ECO:0000313" key="3">
    <source>
        <dbReference type="Proteomes" id="UP000007303"/>
    </source>
</evidence>
<evidence type="ECO:0000313" key="2">
    <source>
        <dbReference type="Ensembl" id="ENSTNIP00000015808.1"/>
    </source>
</evidence>
<gene>
    <name evidence="1" type="ORF">GSTENG00024079001</name>
</gene>
<organism evidence="1">
    <name type="scientific">Tetraodon nigroviridis</name>
    <name type="common">Spotted green pufferfish</name>
    <name type="synonym">Chelonodon nigroviridis</name>
    <dbReference type="NCBI Taxonomy" id="99883"/>
    <lineage>
        <taxon>Eukaryota</taxon>
        <taxon>Metazoa</taxon>
        <taxon>Chordata</taxon>
        <taxon>Craniata</taxon>
        <taxon>Vertebrata</taxon>
        <taxon>Euteleostomi</taxon>
        <taxon>Actinopterygii</taxon>
        <taxon>Neopterygii</taxon>
        <taxon>Teleostei</taxon>
        <taxon>Neoteleostei</taxon>
        <taxon>Acanthomorphata</taxon>
        <taxon>Eupercaria</taxon>
        <taxon>Tetraodontiformes</taxon>
        <taxon>Tetradontoidea</taxon>
        <taxon>Tetraodontidae</taxon>
        <taxon>Tetraodon</taxon>
    </lineage>
</organism>
<name>Q4S4Q6_TETNG</name>
<dbReference type="PANTHER" id="PTHR28457">
    <property type="entry name" value="COILED-COIL DOMAIN-CONTAINING PROTEIN 189"/>
    <property type="match status" value="1"/>
</dbReference>
<dbReference type="EMBL" id="CAAE01014738">
    <property type="protein sequence ID" value="CAG04376.1"/>
    <property type="molecule type" value="Genomic_DNA"/>
</dbReference>
<dbReference type="AlphaFoldDB" id="Q4S4Q6"/>
<evidence type="ECO:0000313" key="1">
    <source>
        <dbReference type="EMBL" id="CAG04376.1"/>
    </source>
</evidence>
<accession>Q4S4Q6</accession>
<dbReference type="Ensembl" id="ENSTNIT00000016018.1">
    <property type="protein sequence ID" value="ENSTNIP00000015808.1"/>
    <property type="gene ID" value="ENSTNIG00000012833.1"/>
</dbReference>
<reference evidence="1" key="2">
    <citation type="submission" date="2004-02" db="EMBL/GenBank/DDBJ databases">
        <authorList>
            <consortium name="Genoscope"/>
            <consortium name="Whitehead Institute Centre for Genome Research"/>
        </authorList>
    </citation>
    <scope>NUCLEOTIDE SEQUENCE</scope>
</reference>